<dbReference type="InterPro" id="IPR000924">
    <property type="entry name" value="Glu/Gln-tRNA-synth"/>
</dbReference>
<feature type="domain" description="Glutamyl/glutaminyl-tRNA synthetase class Ib catalytic" evidence="5">
    <location>
        <begin position="20"/>
        <end position="196"/>
    </location>
</feature>
<proteinExistence type="predicted"/>
<dbReference type="InterPro" id="IPR001412">
    <property type="entry name" value="aa-tRNA-synth_I_CS"/>
</dbReference>
<keyword evidence="4" id="KW-0030">Aminoacyl-tRNA synthetase</keyword>
<gene>
    <name evidence="6" type="ORF">METZ01_LOCUS421594</name>
</gene>
<organism evidence="6">
    <name type="scientific">marine metagenome</name>
    <dbReference type="NCBI Taxonomy" id="408172"/>
    <lineage>
        <taxon>unclassified sequences</taxon>
        <taxon>metagenomes</taxon>
        <taxon>ecological metagenomes</taxon>
    </lineage>
</organism>
<dbReference type="GO" id="GO:0004818">
    <property type="term" value="F:glutamate-tRNA ligase activity"/>
    <property type="evidence" value="ECO:0007669"/>
    <property type="project" value="TreeGrafter"/>
</dbReference>
<dbReference type="PANTHER" id="PTHR43311">
    <property type="entry name" value="GLUTAMATE--TRNA LIGASE"/>
    <property type="match status" value="1"/>
</dbReference>
<reference evidence="6" key="1">
    <citation type="submission" date="2018-05" db="EMBL/GenBank/DDBJ databases">
        <authorList>
            <person name="Lanie J.A."/>
            <person name="Ng W.-L."/>
            <person name="Kazmierczak K.M."/>
            <person name="Andrzejewski T.M."/>
            <person name="Davidsen T.M."/>
            <person name="Wayne K.J."/>
            <person name="Tettelin H."/>
            <person name="Glass J.I."/>
            <person name="Rusch D."/>
            <person name="Podicherti R."/>
            <person name="Tsui H.-C.T."/>
            <person name="Winkler M.E."/>
        </authorList>
    </citation>
    <scope>NUCLEOTIDE SEQUENCE</scope>
</reference>
<dbReference type="InterPro" id="IPR014729">
    <property type="entry name" value="Rossmann-like_a/b/a_fold"/>
</dbReference>
<evidence type="ECO:0000259" key="5">
    <source>
        <dbReference type="Pfam" id="PF00749"/>
    </source>
</evidence>
<dbReference type="PANTHER" id="PTHR43311:SF2">
    <property type="entry name" value="GLUTAMATE--TRNA LIGASE, MITOCHONDRIAL-RELATED"/>
    <property type="match status" value="1"/>
</dbReference>
<keyword evidence="1" id="KW-0436">Ligase</keyword>
<keyword evidence="2" id="KW-0547">Nucleotide-binding</keyword>
<dbReference type="SUPFAM" id="SSF52374">
    <property type="entry name" value="Nucleotidylyl transferase"/>
    <property type="match status" value="1"/>
</dbReference>
<dbReference type="InterPro" id="IPR020058">
    <property type="entry name" value="Glu/Gln-tRNA-synth_Ib_cat-dom"/>
</dbReference>
<dbReference type="GO" id="GO:0005524">
    <property type="term" value="F:ATP binding"/>
    <property type="evidence" value="ECO:0007669"/>
    <property type="project" value="UniProtKB-KW"/>
</dbReference>
<feature type="non-terminal residue" evidence="6">
    <location>
        <position position="198"/>
    </location>
</feature>
<dbReference type="AlphaFoldDB" id="A0A382XD34"/>
<name>A0A382XD34_9ZZZZ</name>
<evidence type="ECO:0000256" key="3">
    <source>
        <dbReference type="ARBA" id="ARBA00022840"/>
    </source>
</evidence>
<dbReference type="Gene3D" id="3.40.50.620">
    <property type="entry name" value="HUPs"/>
    <property type="match status" value="1"/>
</dbReference>
<dbReference type="PRINTS" id="PR00987">
    <property type="entry name" value="TRNASYNTHGLU"/>
</dbReference>
<evidence type="ECO:0000256" key="4">
    <source>
        <dbReference type="ARBA" id="ARBA00023146"/>
    </source>
</evidence>
<keyword evidence="3" id="KW-0067">ATP-binding</keyword>
<sequence length="198" mass="22806">MVSCGPVIKFVSEETMPQTKVRVRYAPSPTGEPHVGNIRTALFDWLFARHTGGDFIIRVEDTDQARRVDGAIELQKESLRWLKLDWDEGLEKHGEFGPYIQSERLEYYETAVSQLIESGAAYKCFCTSERLESLRQTQRQQKNSRLGYDGKCRFLEKDESQSMEAQSIPFVIRFLMPDDGISKIDDLVRGTIEFENNL</sequence>
<dbReference type="GO" id="GO:0006424">
    <property type="term" value="P:glutamyl-tRNA aminoacylation"/>
    <property type="evidence" value="ECO:0007669"/>
    <property type="project" value="TreeGrafter"/>
</dbReference>
<protein>
    <recommendedName>
        <fullName evidence="5">Glutamyl/glutaminyl-tRNA synthetase class Ib catalytic domain-containing protein</fullName>
    </recommendedName>
</protein>
<accession>A0A382XD34</accession>
<dbReference type="Pfam" id="PF00749">
    <property type="entry name" value="tRNA-synt_1c"/>
    <property type="match status" value="1"/>
</dbReference>
<evidence type="ECO:0000256" key="2">
    <source>
        <dbReference type="ARBA" id="ARBA00022741"/>
    </source>
</evidence>
<evidence type="ECO:0000256" key="1">
    <source>
        <dbReference type="ARBA" id="ARBA00022598"/>
    </source>
</evidence>
<evidence type="ECO:0000313" key="6">
    <source>
        <dbReference type="EMBL" id="SVD68740.1"/>
    </source>
</evidence>
<dbReference type="InterPro" id="IPR049940">
    <property type="entry name" value="GluQ/Sye"/>
</dbReference>
<dbReference type="PROSITE" id="PS00178">
    <property type="entry name" value="AA_TRNA_LIGASE_I"/>
    <property type="match status" value="1"/>
</dbReference>
<dbReference type="EMBL" id="UINC01166661">
    <property type="protein sequence ID" value="SVD68740.1"/>
    <property type="molecule type" value="Genomic_DNA"/>
</dbReference>